<dbReference type="PANTHER" id="PTHR47239">
    <property type="match status" value="1"/>
</dbReference>
<feature type="compositionally biased region" description="Basic and acidic residues" evidence="1">
    <location>
        <begin position="215"/>
        <end position="229"/>
    </location>
</feature>
<proteinExistence type="predicted"/>
<evidence type="ECO:0000313" key="4">
    <source>
        <dbReference type="Proteomes" id="UP000683360"/>
    </source>
</evidence>
<dbReference type="SUPFAM" id="SSF49899">
    <property type="entry name" value="Concanavalin A-like lectins/glucanases"/>
    <property type="match status" value="1"/>
</dbReference>
<dbReference type="Pfam" id="PF01607">
    <property type="entry name" value="CBM_14"/>
    <property type="match status" value="1"/>
</dbReference>
<dbReference type="GO" id="GO:0008061">
    <property type="term" value="F:chitin binding"/>
    <property type="evidence" value="ECO:0007669"/>
    <property type="project" value="InterPro"/>
</dbReference>
<dbReference type="EMBL" id="CAJPWZ010003251">
    <property type="protein sequence ID" value="CAG2254779.1"/>
    <property type="molecule type" value="Genomic_DNA"/>
</dbReference>
<dbReference type="Gene3D" id="2.170.140.10">
    <property type="entry name" value="Chitin binding domain"/>
    <property type="match status" value="1"/>
</dbReference>
<dbReference type="InterPro" id="IPR013320">
    <property type="entry name" value="ConA-like_dom_sf"/>
</dbReference>
<evidence type="ECO:0000256" key="1">
    <source>
        <dbReference type="SAM" id="MobiDB-lite"/>
    </source>
</evidence>
<accession>A0A8S3VAL5</accession>
<dbReference type="PROSITE" id="PS50940">
    <property type="entry name" value="CHIT_BIND_II"/>
    <property type="match status" value="2"/>
</dbReference>
<sequence>MQMDREISGIGYDIQLNKLEKGTKIQKRHVDPQSYVNDQKRHVDPQSYVNDQKKHVDPQSYVNDQKRHVDPQSYVNDQKKHVDPQSYVNDQKKHVDPQSYVNDQKRHVDPQSYKHVDPQSYVNDQKKHVDPQSYVNDQKKHVDPQWYVDDQKKHVDPQSYVNDQKKHVDPQSYVNDQKKHVDPQSYVNDQKKHVDPQSYVNDQKRHVDPQSYVNDQKKHVDPQSYKHVDPQSYVNDQKKHVDPQSYVNDQKRHVDPQSYVNDQKRHVDPQSYVNDQKRHVDPQSYVNDQKRHVDPQSYVNDQKRHVDPQSYVNDQKKHVGPQSYVNDQKRHVDPQSYVNDQKRHVDPQSYVNDQKRHVDPQSLSFKLNNQLVIKSNNIKLINTEAIAFNHLAIYSKVLHVKDKFGGICNKRTIYNGWGYKPTPGTCDQFYQCDEEGVPHQQSCAAGTFYDGNECRHAEKVHCSYDPCQRKPHGYSYADGQSCYGYFVCIGGRSKYLTCSNGFYFNAHKKSCHSDPTCFKDNLKHPCSFGTTYPCPGKPDQFYLYDGRSTLTTMRCPKGLWYRPDLCTCDWIIPGKIQKHGCSPMFHFTYNGNFLEKYNRIQQAPNNNVAIYRKSALFNKGGKIIIWAMNDIDLDNEFSLCFEFMAKTYKGEVALISNDQNGYGATYKISYIPALGVVKAYVLQKNKRLIQMQVFGVNPRRAHFVRFARSDDKLTLRVNNLAPATVECDDGIAKNGHPMVIGQAGGCTDFQGFIDEVKFYNCVPKGFLDVYEDLLESDHHERDSVEDFH</sequence>
<organism evidence="3 4">
    <name type="scientific">Mytilus edulis</name>
    <name type="common">Blue mussel</name>
    <dbReference type="NCBI Taxonomy" id="6550"/>
    <lineage>
        <taxon>Eukaryota</taxon>
        <taxon>Metazoa</taxon>
        <taxon>Spiralia</taxon>
        <taxon>Lophotrochozoa</taxon>
        <taxon>Mollusca</taxon>
        <taxon>Bivalvia</taxon>
        <taxon>Autobranchia</taxon>
        <taxon>Pteriomorphia</taxon>
        <taxon>Mytilida</taxon>
        <taxon>Mytiloidea</taxon>
        <taxon>Mytilidae</taxon>
        <taxon>Mytilinae</taxon>
        <taxon>Mytilus</taxon>
    </lineage>
</organism>
<feature type="region of interest" description="Disordered" evidence="1">
    <location>
        <begin position="30"/>
        <end position="123"/>
    </location>
</feature>
<keyword evidence="4" id="KW-1185">Reference proteome</keyword>
<dbReference type="AlphaFoldDB" id="A0A8S3VAL5"/>
<protein>
    <recommendedName>
        <fullName evidence="2">Chitin-binding type-2 domain-containing protein</fullName>
    </recommendedName>
</protein>
<feature type="region of interest" description="Disordered" evidence="1">
    <location>
        <begin position="182"/>
        <end position="330"/>
    </location>
</feature>
<evidence type="ECO:0000259" key="2">
    <source>
        <dbReference type="PROSITE" id="PS50940"/>
    </source>
</evidence>
<dbReference type="InterPro" id="IPR002557">
    <property type="entry name" value="Chitin-bd_dom"/>
</dbReference>
<gene>
    <name evidence="3" type="ORF">MEDL_66162</name>
</gene>
<feature type="compositionally biased region" description="Basic and acidic residues" evidence="1">
    <location>
        <begin position="103"/>
        <end position="117"/>
    </location>
</feature>
<dbReference type="SMART" id="SM00494">
    <property type="entry name" value="ChtBD2"/>
    <property type="match status" value="2"/>
</dbReference>
<dbReference type="InterPro" id="IPR036508">
    <property type="entry name" value="Chitin-bd_dom_sf"/>
</dbReference>
<dbReference type="Proteomes" id="UP000683360">
    <property type="component" value="Unassembled WGS sequence"/>
</dbReference>
<feature type="domain" description="Chitin-binding type-2" evidence="2">
    <location>
        <begin position="464"/>
        <end position="519"/>
    </location>
</feature>
<dbReference type="GO" id="GO:0005576">
    <property type="term" value="C:extracellular region"/>
    <property type="evidence" value="ECO:0007669"/>
    <property type="project" value="InterPro"/>
</dbReference>
<comment type="caution">
    <text evidence="3">The sequence shown here is derived from an EMBL/GenBank/DDBJ whole genome shotgun (WGS) entry which is preliminary data.</text>
</comment>
<dbReference type="PANTHER" id="PTHR47239:SF1">
    <property type="entry name" value="EXTENSIN-3-LIKE"/>
    <property type="match status" value="1"/>
</dbReference>
<dbReference type="OrthoDB" id="6020543at2759"/>
<evidence type="ECO:0000313" key="3">
    <source>
        <dbReference type="EMBL" id="CAG2254779.1"/>
    </source>
</evidence>
<name>A0A8S3VAL5_MYTED</name>
<reference evidence="3" key="1">
    <citation type="submission" date="2021-03" db="EMBL/GenBank/DDBJ databases">
        <authorList>
            <person name="Bekaert M."/>
        </authorList>
    </citation>
    <scope>NUCLEOTIDE SEQUENCE</scope>
</reference>
<feature type="domain" description="Chitin-binding type-2" evidence="2">
    <location>
        <begin position="405"/>
        <end position="463"/>
    </location>
</feature>
<dbReference type="SUPFAM" id="SSF57625">
    <property type="entry name" value="Invertebrate chitin-binding proteins"/>
    <property type="match status" value="2"/>
</dbReference>